<comment type="similarity">
    <text evidence="1">Belongs to the UDP-N-acetylglucosamine 2-epimerase family.</text>
</comment>
<evidence type="ECO:0000256" key="1">
    <source>
        <dbReference type="RuleBase" id="RU003513"/>
    </source>
</evidence>
<dbReference type="PANTHER" id="PTHR43174">
    <property type="entry name" value="UDP-N-ACETYLGLUCOSAMINE 2-EPIMERASE"/>
    <property type="match status" value="1"/>
</dbReference>
<keyword evidence="1 3" id="KW-0413">Isomerase</keyword>
<dbReference type="InterPro" id="IPR029767">
    <property type="entry name" value="WecB-like"/>
</dbReference>
<dbReference type="AlphaFoldDB" id="M3FSK1"/>
<reference evidence="3 4" key="1">
    <citation type="submission" date="2013-01" db="EMBL/GenBank/DDBJ databases">
        <authorList>
            <person name="Harkins D.M."/>
            <person name="Durkin A.S."/>
            <person name="Brinkac L.M."/>
            <person name="Haft D.H."/>
            <person name="Selengut J.D."/>
            <person name="Sanka R."/>
            <person name="DePew J."/>
            <person name="Purushe J."/>
            <person name="Tulsiani S.M."/>
            <person name="Graham G.C."/>
            <person name="Burns M.-A."/>
            <person name="Dohnt M.F."/>
            <person name="Smythe L.D."/>
            <person name="McKay D.B."/>
            <person name="Craig S.B."/>
            <person name="Vinetz J.M."/>
            <person name="Sutton G.G."/>
            <person name="Nierman W.C."/>
            <person name="Fouts D.E."/>
        </authorList>
    </citation>
    <scope>NUCLEOTIDE SEQUENCE [LARGE SCALE GENOMIC DNA]</scope>
    <source>
        <strain evidence="3 4">LT2116</strain>
    </source>
</reference>
<comment type="caution">
    <text evidence="3">The sequence shown here is derived from an EMBL/GenBank/DDBJ whole genome shotgun (WGS) entry which is preliminary data.</text>
</comment>
<dbReference type="PANTHER" id="PTHR43174:SF1">
    <property type="entry name" value="UDP-N-ACETYLGLUCOSAMINE 2-EPIMERASE"/>
    <property type="match status" value="1"/>
</dbReference>
<accession>M3FSK1</accession>
<dbReference type="NCBIfam" id="TIGR00236">
    <property type="entry name" value="wecB"/>
    <property type="match status" value="1"/>
</dbReference>
<gene>
    <name evidence="3" type="ORF">LEP1GSC188_4598</name>
</gene>
<feature type="domain" description="UDP-N-acetylglucosamine 2-epimerase" evidence="2">
    <location>
        <begin position="29"/>
        <end position="361"/>
    </location>
</feature>
<organism evidence="3 4">
    <name type="scientific">Leptospira weilii serovar Topaz str. LT2116</name>
    <dbReference type="NCBI Taxonomy" id="1088540"/>
    <lineage>
        <taxon>Bacteria</taxon>
        <taxon>Pseudomonadati</taxon>
        <taxon>Spirochaetota</taxon>
        <taxon>Spirochaetia</taxon>
        <taxon>Leptospirales</taxon>
        <taxon>Leptospiraceae</taxon>
        <taxon>Leptospira</taxon>
    </lineage>
</organism>
<dbReference type="EC" id="5.1.3.14" evidence="3"/>
<dbReference type="Pfam" id="PF02350">
    <property type="entry name" value="Epimerase_2"/>
    <property type="match status" value="1"/>
</dbReference>
<evidence type="ECO:0000259" key="2">
    <source>
        <dbReference type="Pfam" id="PF02350"/>
    </source>
</evidence>
<evidence type="ECO:0000313" key="4">
    <source>
        <dbReference type="Proteomes" id="UP000011770"/>
    </source>
</evidence>
<evidence type="ECO:0000313" key="3">
    <source>
        <dbReference type="EMBL" id="EMF83262.1"/>
    </source>
</evidence>
<dbReference type="CDD" id="cd03786">
    <property type="entry name" value="GTB_UDP-GlcNAc_2-Epimerase"/>
    <property type="match status" value="1"/>
</dbReference>
<dbReference type="GO" id="GO:0008761">
    <property type="term" value="F:UDP-N-acetylglucosamine 2-epimerase activity"/>
    <property type="evidence" value="ECO:0007669"/>
    <property type="project" value="UniProtKB-EC"/>
</dbReference>
<name>M3FSK1_9LEPT</name>
<dbReference type="SUPFAM" id="SSF53756">
    <property type="entry name" value="UDP-Glycosyltransferase/glycogen phosphorylase"/>
    <property type="match status" value="1"/>
</dbReference>
<proteinExistence type="inferred from homology"/>
<dbReference type="EMBL" id="AHOR02000014">
    <property type="protein sequence ID" value="EMF83262.1"/>
    <property type="molecule type" value="Genomic_DNA"/>
</dbReference>
<dbReference type="Gene3D" id="3.40.50.2000">
    <property type="entry name" value="Glycogen Phosphorylase B"/>
    <property type="match status" value="2"/>
</dbReference>
<sequence>MKKLKVSTIIGTRPEIIRLSRVFAKLDQYCDHIMIHTGQNYDYELNEIFFNDLEIRKPDHFLNAAGTSGAITIGNVIIKVDELLARVQPDAVLVLGDTNSCMAVIPAKRRKIPIFHMEAGNRCFDQRVPEEINRRIVDHTADINLTYSNIAREYLLREGLPSDMVIKTGSPMLEVLDYYKEGIFTSNILEKLRLSEGEYFVVSAHREENIDSDKNFSKLVDIINTIADVFKFPVIISTHPRTQKKINVSNISFSPLVQLLKPLGFKDYNKLQLSAKAVLSDSGTITEESSILNFPALNIREAHERPEGMEEASVMMVGLEKERILQALQILEKQPKGKEKLLRNVSDYSMPNVSDKVVRIIHSYTDYVNRVIWKKY</sequence>
<dbReference type="InterPro" id="IPR003331">
    <property type="entry name" value="UDP_GlcNAc_Epimerase_2_dom"/>
</dbReference>
<protein>
    <submittedName>
        <fullName evidence="3">UDP-N-acetylglucosamine 2-epimerase</fullName>
        <ecNumber evidence="3">5.1.3.14</ecNumber>
    </submittedName>
</protein>
<dbReference type="Proteomes" id="UP000011770">
    <property type="component" value="Unassembled WGS sequence"/>
</dbReference>